<feature type="compositionally biased region" description="Basic and acidic residues" evidence="1">
    <location>
        <begin position="158"/>
        <end position="172"/>
    </location>
</feature>
<evidence type="ECO:0000256" key="1">
    <source>
        <dbReference type="SAM" id="MobiDB-lite"/>
    </source>
</evidence>
<feature type="region of interest" description="Disordered" evidence="1">
    <location>
        <begin position="1"/>
        <end position="23"/>
    </location>
</feature>
<dbReference type="Proteomes" id="UP000037035">
    <property type="component" value="Unassembled WGS sequence"/>
</dbReference>
<gene>
    <name evidence="2" type="ORF">VP01_4799g1</name>
</gene>
<organism evidence="2 3">
    <name type="scientific">Puccinia sorghi</name>
    <dbReference type="NCBI Taxonomy" id="27349"/>
    <lineage>
        <taxon>Eukaryota</taxon>
        <taxon>Fungi</taxon>
        <taxon>Dikarya</taxon>
        <taxon>Basidiomycota</taxon>
        <taxon>Pucciniomycotina</taxon>
        <taxon>Pucciniomycetes</taxon>
        <taxon>Pucciniales</taxon>
        <taxon>Pucciniaceae</taxon>
        <taxon>Puccinia</taxon>
    </lineage>
</organism>
<dbReference type="VEuPathDB" id="FungiDB:VP01_4799g1"/>
<dbReference type="EMBL" id="LAVV01009941">
    <property type="protein sequence ID" value="KNZ49775.1"/>
    <property type="molecule type" value="Genomic_DNA"/>
</dbReference>
<evidence type="ECO:0000313" key="3">
    <source>
        <dbReference type="Proteomes" id="UP000037035"/>
    </source>
</evidence>
<accession>A0A0L6UPL0</accession>
<reference evidence="2 3" key="1">
    <citation type="submission" date="2015-08" db="EMBL/GenBank/DDBJ databases">
        <title>Next Generation Sequencing and Analysis of the Genome of Puccinia sorghi L Schw, the Causal Agent of Maize Common Rust.</title>
        <authorList>
            <person name="Rochi L."/>
            <person name="Burguener G."/>
            <person name="Darino M."/>
            <person name="Turjanski A."/>
            <person name="Kreff E."/>
            <person name="Dieguez M.J."/>
            <person name="Sacco F."/>
        </authorList>
    </citation>
    <scope>NUCLEOTIDE SEQUENCE [LARGE SCALE GENOMIC DNA]</scope>
    <source>
        <strain evidence="2 3">RO10H11247</strain>
    </source>
</reference>
<keyword evidence="3" id="KW-1185">Reference proteome</keyword>
<sequence length="330" mass="36718">VEQISSVSTQSSTHNATEPSRQAIHHNTALRFMALRSRKRPGVEGFGASNTLCATAVRIMGASWLDRMMGHGLETRLAVGNQRWGRYQPTLWQGHYEEGGIDQNKLGFQAAQIRAICLANSQWKPHPLTWGTGTTGKWLESTDEEDKDEAQHSRHFPRSRDLTLSKLAKESRPSGSAAHRPTNLQSLFWLPSTLLLLLGRFEPPSGAASWRAARPTRPVSQLSFGSRAATSTKPFSSSPPPPKPSYRSPTTRTVVLRRHHLLLPSWIGRVRTNTRPVPQIRLAEAHGAVPFPRKTRESRITNGTHRNLLYPRQQICFLYTSGGCTSPKSG</sequence>
<feature type="compositionally biased region" description="Polar residues" evidence="1">
    <location>
        <begin position="1"/>
        <end position="20"/>
    </location>
</feature>
<protein>
    <submittedName>
        <fullName evidence="2">Uncharacterized protein</fullName>
    </submittedName>
</protein>
<feature type="region of interest" description="Disordered" evidence="1">
    <location>
        <begin position="206"/>
        <end position="251"/>
    </location>
</feature>
<comment type="caution">
    <text evidence="2">The sequence shown here is derived from an EMBL/GenBank/DDBJ whole genome shotgun (WGS) entry which is preliminary data.</text>
</comment>
<dbReference type="AlphaFoldDB" id="A0A0L6UPL0"/>
<proteinExistence type="predicted"/>
<name>A0A0L6UPL0_9BASI</name>
<feature type="region of interest" description="Disordered" evidence="1">
    <location>
        <begin position="134"/>
        <end position="180"/>
    </location>
</feature>
<evidence type="ECO:0000313" key="2">
    <source>
        <dbReference type="EMBL" id="KNZ49775.1"/>
    </source>
</evidence>
<feature type="non-terminal residue" evidence="2">
    <location>
        <position position="1"/>
    </location>
</feature>